<protein>
    <submittedName>
        <fullName evidence="1">Uncharacterized protein</fullName>
    </submittedName>
</protein>
<evidence type="ECO:0000313" key="1">
    <source>
        <dbReference type="EMBL" id="GEL54379.1"/>
    </source>
</evidence>
<evidence type="ECO:0000313" key="2">
    <source>
        <dbReference type="Proteomes" id="UP000321287"/>
    </source>
</evidence>
<dbReference type="Proteomes" id="UP000321287">
    <property type="component" value="Unassembled WGS sequence"/>
</dbReference>
<accession>A0AAN4R7F5</accession>
<keyword evidence="2" id="KW-1185">Reference proteome</keyword>
<sequence>MGDIDTSGTRLLVCPYCGHEHEDSWEFKIEDGSEVDCGECGRLFFAESFTSVTYYSEKLEQDAHD</sequence>
<comment type="caution">
    <text evidence="1">The sequence shown here is derived from an EMBL/GenBank/DDBJ whole genome shotgun (WGS) entry which is preliminary data.</text>
</comment>
<gene>
    <name evidence="1" type="ORF">ABO01nite_23860</name>
</gene>
<proteinExistence type="predicted"/>
<dbReference type="AlphaFoldDB" id="A0AAN4R7F5"/>
<organism evidence="1 2">
    <name type="scientific">Asaia bogorensis NBRC 16594</name>
    <dbReference type="NCBI Taxonomy" id="1231624"/>
    <lineage>
        <taxon>Bacteria</taxon>
        <taxon>Pseudomonadati</taxon>
        <taxon>Pseudomonadota</taxon>
        <taxon>Alphaproteobacteria</taxon>
        <taxon>Acetobacterales</taxon>
        <taxon>Acetobacteraceae</taxon>
        <taxon>Asaia</taxon>
    </lineage>
</organism>
<dbReference type="EMBL" id="BJVS01000007">
    <property type="protein sequence ID" value="GEL54379.1"/>
    <property type="molecule type" value="Genomic_DNA"/>
</dbReference>
<name>A0AAN4R7F5_9PROT</name>
<reference evidence="1 2" key="1">
    <citation type="submission" date="2019-07" db="EMBL/GenBank/DDBJ databases">
        <title>Whole genome shotgun sequence of Asaia bogorensis NBRC 16594.</title>
        <authorList>
            <person name="Hosoyama A."/>
            <person name="Uohara A."/>
            <person name="Ohji S."/>
            <person name="Ichikawa N."/>
        </authorList>
    </citation>
    <scope>NUCLEOTIDE SEQUENCE [LARGE SCALE GENOMIC DNA]</scope>
    <source>
        <strain evidence="1 2">NBRC 16594</strain>
    </source>
</reference>